<dbReference type="Proteomes" id="UP000484164">
    <property type="component" value="Unassembled WGS sequence"/>
</dbReference>
<dbReference type="OrthoDB" id="9806473at2"/>
<dbReference type="EMBL" id="WBVQ01000001">
    <property type="protein sequence ID" value="KAB2817250.1"/>
    <property type="molecule type" value="Genomic_DNA"/>
</dbReference>
<protein>
    <submittedName>
        <fullName evidence="2">VOC family protein</fullName>
    </submittedName>
</protein>
<keyword evidence="3" id="KW-1185">Reference proteome</keyword>
<evidence type="ECO:0000259" key="1">
    <source>
        <dbReference type="Pfam" id="PF06983"/>
    </source>
</evidence>
<dbReference type="InterPro" id="IPR028973">
    <property type="entry name" value="PhnB-like"/>
</dbReference>
<gene>
    <name evidence="2" type="ORF">F8C82_02330</name>
</gene>
<dbReference type="Pfam" id="PF06983">
    <property type="entry name" value="3-dmu-9_3-mt"/>
    <property type="match status" value="2"/>
</dbReference>
<dbReference type="PANTHER" id="PTHR33990">
    <property type="entry name" value="PROTEIN YJDN-RELATED"/>
    <property type="match status" value="1"/>
</dbReference>
<dbReference type="RefSeq" id="WP_151691821.1">
    <property type="nucleotide sequence ID" value="NZ_BMGX01000002.1"/>
</dbReference>
<name>A0A6L3ZJB1_9FLAO</name>
<dbReference type="SUPFAM" id="SSF54593">
    <property type="entry name" value="Glyoxalase/Bleomycin resistance protein/Dihydroxybiphenyl dioxygenase"/>
    <property type="match status" value="2"/>
</dbReference>
<dbReference type="InterPro" id="IPR029068">
    <property type="entry name" value="Glyas_Bleomycin-R_OHBP_Dase"/>
</dbReference>
<sequence length="274" mass="31862">MKDITPCIWHSANLSEMVDYYTTIFPNVEVRSQSEMLVELTMGGKLFRFLAGNTSELPNPSISFYHLCTTKDEAYDLWERLSLDGQEMVPLDSYPWSPLYGWISDKFGISWQIAVHEWEEIGQKITPALLFVNQYAGKARPAIELYSRLFDKFDLDGIMYFDETEKMIQHSQFALNGQKFMFMDSPEPHEFTFNNGISFMVECEDQAEIDHYWNAITRYGKEGMCGWCTDEFGVAWQIYPRKLSELMSNPETARRTAENFRNMKKIVVDELGDG</sequence>
<evidence type="ECO:0000313" key="2">
    <source>
        <dbReference type="EMBL" id="KAB2817250.1"/>
    </source>
</evidence>
<proteinExistence type="predicted"/>
<dbReference type="AlphaFoldDB" id="A0A6L3ZJB1"/>
<accession>A0A6L3ZJB1</accession>
<reference evidence="2 3" key="1">
    <citation type="submission" date="2019-10" db="EMBL/GenBank/DDBJ databases">
        <title>Genome sequence of Phaeocystidibacter marisrubri JCM30614 (type strain).</title>
        <authorList>
            <person name="Bowman J.P."/>
        </authorList>
    </citation>
    <scope>NUCLEOTIDE SEQUENCE [LARGE SCALE GENOMIC DNA]</scope>
    <source>
        <strain evidence="2 3">JCM 30614</strain>
    </source>
</reference>
<organism evidence="2 3">
    <name type="scientific">Phaeocystidibacter marisrubri</name>
    <dbReference type="NCBI Taxonomy" id="1577780"/>
    <lineage>
        <taxon>Bacteria</taxon>
        <taxon>Pseudomonadati</taxon>
        <taxon>Bacteroidota</taxon>
        <taxon>Flavobacteriia</taxon>
        <taxon>Flavobacteriales</taxon>
        <taxon>Phaeocystidibacteraceae</taxon>
        <taxon>Phaeocystidibacter</taxon>
    </lineage>
</organism>
<feature type="domain" description="PhnB-like" evidence="1">
    <location>
        <begin position="3"/>
        <end position="113"/>
    </location>
</feature>
<evidence type="ECO:0000313" key="3">
    <source>
        <dbReference type="Proteomes" id="UP000484164"/>
    </source>
</evidence>
<comment type="caution">
    <text evidence="2">The sequence shown here is derived from an EMBL/GenBank/DDBJ whole genome shotgun (WGS) entry which is preliminary data.</text>
</comment>
<dbReference type="CDD" id="cd06588">
    <property type="entry name" value="PhnB_like"/>
    <property type="match status" value="1"/>
</dbReference>
<feature type="domain" description="PhnB-like" evidence="1">
    <location>
        <begin position="123"/>
        <end position="238"/>
    </location>
</feature>
<dbReference type="Gene3D" id="3.10.180.10">
    <property type="entry name" value="2,3-Dihydroxybiphenyl 1,2-Dioxygenase, domain 1"/>
    <property type="match status" value="2"/>
</dbReference>